<feature type="region of interest" description="Disordered" evidence="1">
    <location>
        <begin position="348"/>
        <end position="380"/>
    </location>
</feature>
<reference evidence="2" key="1">
    <citation type="submission" date="2022-12" db="EMBL/GenBank/DDBJ databases">
        <authorList>
            <person name="Petersen C."/>
        </authorList>
    </citation>
    <scope>NUCLEOTIDE SEQUENCE</scope>
    <source>
        <strain evidence="2">IBT 17660</strain>
    </source>
</reference>
<feature type="region of interest" description="Disordered" evidence="1">
    <location>
        <begin position="1"/>
        <end position="225"/>
    </location>
</feature>
<reference evidence="2" key="2">
    <citation type="journal article" date="2023" name="IMA Fungus">
        <title>Comparative genomic study of the Penicillium genus elucidates a diverse pangenome and 15 lateral gene transfer events.</title>
        <authorList>
            <person name="Petersen C."/>
            <person name="Sorensen T."/>
            <person name="Nielsen M.R."/>
            <person name="Sondergaard T.E."/>
            <person name="Sorensen J.L."/>
            <person name="Fitzpatrick D.A."/>
            <person name="Frisvad J.C."/>
            <person name="Nielsen K.L."/>
        </authorList>
    </citation>
    <scope>NUCLEOTIDE SEQUENCE</scope>
    <source>
        <strain evidence="2">IBT 17660</strain>
    </source>
</reference>
<evidence type="ECO:0000313" key="3">
    <source>
        <dbReference type="Proteomes" id="UP001147760"/>
    </source>
</evidence>
<feature type="compositionally biased region" description="Polar residues" evidence="1">
    <location>
        <begin position="167"/>
        <end position="180"/>
    </location>
</feature>
<dbReference type="OrthoDB" id="4505596at2759"/>
<organism evidence="2 3">
    <name type="scientific">Penicillium desertorum</name>
    <dbReference type="NCBI Taxonomy" id="1303715"/>
    <lineage>
        <taxon>Eukaryota</taxon>
        <taxon>Fungi</taxon>
        <taxon>Dikarya</taxon>
        <taxon>Ascomycota</taxon>
        <taxon>Pezizomycotina</taxon>
        <taxon>Eurotiomycetes</taxon>
        <taxon>Eurotiomycetidae</taxon>
        <taxon>Eurotiales</taxon>
        <taxon>Aspergillaceae</taxon>
        <taxon>Penicillium</taxon>
    </lineage>
</organism>
<evidence type="ECO:0000313" key="2">
    <source>
        <dbReference type="EMBL" id="KAJ5487338.1"/>
    </source>
</evidence>
<feature type="compositionally biased region" description="Polar residues" evidence="1">
    <location>
        <begin position="98"/>
        <end position="107"/>
    </location>
</feature>
<feature type="compositionally biased region" description="Low complexity" evidence="1">
    <location>
        <begin position="348"/>
        <end position="370"/>
    </location>
</feature>
<feature type="compositionally biased region" description="Basic residues" evidence="1">
    <location>
        <begin position="499"/>
        <end position="508"/>
    </location>
</feature>
<comment type="caution">
    <text evidence="2">The sequence shown here is derived from an EMBL/GenBank/DDBJ whole genome shotgun (WGS) entry which is preliminary data.</text>
</comment>
<proteinExistence type="predicted"/>
<feature type="compositionally biased region" description="Polar residues" evidence="1">
    <location>
        <begin position="38"/>
        <end position="54"/>
    </location>
</feature>
<feature type="compositionally biased region" description="Low complexity" evidence="1">
    <location>
        <begin position="207"/>
        <end position="225"/>
    </location>
</feature>
<dbReference type="Proteomes" id="UP001147760">
    <property type="component" value="Unassembled WGS sequence"/>
</dbReference>
<name>A0A9W9XAA2_9EURO</name>
<sequence>MPPKKGQRKSMPARISKAPTLTPSRRSPRVPPPSKSTNENVQPAKTLNHTSASPKDSPINIRFYTPNPPVPSNPPVSSPSSRGTSPETPSSRRRAFQSRPSRLSTVYTPALEAPATNQGSRRTRRTAALETPKKEVSDIDFPEGTGTGSWTFDQYMGSFESEGTAEGPSSPTSASDMRNSSRVRKPTMRALESFELTKKKPRRKNMTVSTPTVETPSSATTAAPAAPTSYVATKVAKNKISKQPMRKTRKSKRMSNLNMRKNAVLIGFDIDAKVAGQKLYDLSIQALSPDFTAPFNFPVFLEQQRSEYFRRQDEEKYGVDMPATMATTPTDVDMDVDMMDQDVPAPVLASSPSPSTSTVPTPATPPAAITNGATKEIPNGITDRSSILSYKKQSDTKIRSDGWIQTGYVNSSGEEVALIPEKCHPYYPSYTYGYEGLPFPPVRARTTQQAEADAAHSFAPLMGDRNLPVEATVPFVSENVEEEKARALARTPVPAPATKKPRARKHRQTAAADAADEPAAATPATTTAEPGARKSQRRRRRTAPAPTVPSPTSLTSPTSPPTTATQVQSSGPAAAVAPAATEGDKPKVQRLRLTLKPAPKTEASGAGASASKKGPAVQSPSSPALSRAPSSAQTNKRRRRRGM</sequence>
<gene>
    <name evidence="2" type="ORF">N7530_001638</name>
</gene>
<feature type="compositionally biased region" description="Low complexity" evidence="1">
    <location>
        <begin position="509"/>
        <end position="529"/>
    </location>
</feature>
<dbReference type="EMBL" id="JAPWDO010000001">
    <property type="protein sequence ID" value="KAJ5487338.1"/>
    <property type="molecule type" value="Genomic_DNA"/>
</dbReference>
<keyword evidence="3" id="KW-1185">Reference proteome</keyword>
<protein>
    <submittedName>
        <fullName evidence="2">Uncharacterized protein</fullName>
    </submittedName>
</protein>
<feature type="compositionally biased region" description="Pro residues" evidence="1">
    <location>
        <begin position="66"/>
        <end position="77"/>
    </location>
</feature>
<accession>A0A9W9XAA2</accession>
<evidence type="ECO:0000256" key="1">
    <source>
        <dbReference type="SAM" id="MobiDB-lite"/>
    </source>
</evidence>
<dbReference type="AlphaFoldDB" id="A0A9W9XAA2"/>
<feature type="region of interest" description="Disordered" evidence="1">
    <location>
        <begin position="485"/>
        <end position="643"/>
    </location>
</feature>
<feature type="compositionally biased region" description="Low complexity" evidence="1">
    <location>
        <begin position="550"/>
        <end position="580"/>
    </location>
</feature>
<feature type="compositionally biased region" description="Low complexity" evidence="1">
    <location>
        <begin position="603"/>
        <end position="632"/>
    </location>
</feature>